<evidence type="ECO:0000259" key="2">
    <source>
        <dbReference type="Pfam" id="PF07811"/>
    </source>
</evidence>
<proteinExistence type="predicted"/>
<dbReference type="Proteomes" id="UP000011863">
    <property type="component" value="Chromosome"/>
</dbReference>
<accession>A0A6C7DU26</accession>
<dbReference type="EMBL" id="AP012057">
    <property type="protein sequence ID" value="BAN00444.1"/>
    <property type="molecule type" value="Genomic_DNA"/>
</dbReference>
<keyword evidence="4" id="KW-1185">Reference proteome</keyword>
<sequence>MMSSAVDHDDELTRARLDGDDGSTSLTVALLTPIFVVLMFAAVQAALWGHARTEARVAAKSAAVQVARQGSSADDARATAAANLADAGIDDVEILITPGDGVVVVQVSGNARGILLGTSRRVRVVEAVPVEELTER</sequence>
<reference evidence="3 4" key="1">
    <citation type="journal article" date="2013" name="Int. J. Syst. Evol. Microbiol.">
        <title>Ilumatobacter nonamiense sp. nov. and Ilumatobacter coccineum sp. nov., isolated from seashore sand.</title>
        <authorList>
            <person name="Matsumoto A."/>
            <person name="Kasai H."/>
            <person name="Matsuo Y."/>
            <person name="Shizuri Y."/>
            <person name="Ichikawa N."/>
            <person name="Fujita N."/>
            <person name="Omura S."/>
            <person name="Takahashi Y."/>
        </authorList>
    </citation>
    <scope>NUCLEOTIDE SEQUENCE [LARGE SCALE GENOMIC DNA]</scope>
    <source>
        <strain evidence="4">NBRC 103263 / KCTC 29153 / YM16-304</strain>
    </source>
</reference>
<organism evidence="3 4">
    <name type="scientific">Ilumatobacter coccineus (strain NBRC 103263 / KCTC 29153 / YM16-304)</name>
    <dbReference type="NCBI Taxonomy" id="1313172"/>
    <lineage>
        <taxon>Bacteria</taxon>
        <taxon>Bacillati</taxon>
        <taxon>Actinomycetota</taxon>
        <taxon>Acidimicrobiia</taxon>
        <taxon>Acidimicrobiales</taxon>
        <taxon>Ilumatobacteraceae</taxon>
        <taxon>Ilumatobacter</taxon>
    </lineage>
</organism>
<gene>
    <name evidence="3" type="ORF">YM304_01300</name>
</gene>
<evidence type="ECO:0000313" key="3">
    <source>
        <dbReference type="EMBL" id="BAN00444.1"/>
    </source>
</evidence>
<dbReference type="Pfam" id="PF07811">
    <property type="entry name" value="TadE"/>
    <property type="match status" value="1"/>
</dbReference>
<name>A0A6C7DU26_ILUCY</name>
<keyword evidence="1" id="KW-0812">Transmembrane</keyword>
<keyword evidence="1" id="KW-1133">Transmembrane helix</keyword>
<feature type="transmembrane region" description="Helical" evidence="1">
    <location>
        <begin position="26"/>
        <end position="48"/>
    </location>
</feature>
<evidence type="ECO:0000313" key="4">
    <source>
        <dbReference type="Proteomes" id="UP000011863"/>
    </source>
</evidence>
<feature type="domain" description="TadE-like" evidence="2">
    <location>
        <begin position="22"/>
        <end position="63"/>
    </location>
</feature>
<dbReference type="KEGG" id="aym:YM304_01300"/>
<protein>
    <recommendedName>
        <fullName evidence="2">TadE-like domain-containing protein</fullName>
    </recommendedName>
</protein>
<dbReference type="AlphaFoldDB" id="A0A6C7DU26"/>
<keyword evidence="1" id="KW-0472">Membrane</keyword>
<dbReference type="InterPro" id="IPR012495">
    <property type="entry name" value="TadE-like_dom"/>
</dbReference>
<evidence type="ECO:0000256" key="1">
    <source>
        <dbReference type="SAM" id="Phobius"/>
    </source>
</evidence>